<dbReference type="GO" id="GO:0055085">
    <property type="term" value="P:transmembrane transport"/>
    <property type="evidence" value="ECO:0007669"/>
    <property type="project" value="UniProtKB-UniRule"/>
</dbReference>
<keyword evidence="3 6" id="KW-0812">Transmembrane</keyword>
<dbReference type="AlphaFoldDB" id="A0A7G9G3T7"/>
<feature type="transmembrane region" description="Helical" evidence="6">
    <location>
        <begin position="298"/>
        <end position="320"/>
    </location>
</feature>
<reference evidence="8 9" key="1">
    <citation type="submission" date="2020-08" db="EMBL/GenBank/DDBJ databases">
        <authorList>
            <person name="Liu C."/>
            <person name="Sun Q."/>
        </authorList>
    </citation>
    <scope>NUCLEOTIDE SEQUENCE [LARGE SCALE GENOMIC DNA]</scope>
    <source>
        <strain evidence="8 9">NSJ-38</strain>
    </source>
</reference>
<dbReference type="PIRSF" id="PIRSF018968">
    <property type="entry name" value="ABC_permease_BceB"/>
    <property type="match status" value="1"/>
</dbReference>
<evidence type="ECO:0000313" key="8">
    <source>
        <dbReference type="EMBL" id="QNM05469.1"/>
    </source>
</evidence>
<dbReference type="GO" id="GO:0005886">
    <property type="term" value="C:plasma membrane"/>
    <property type="evidence" value="ECO:0007669"/>
    <property type="project" value="UniProtKB-SubCell"/>
</dbReference>
<dbReference type="PANTHER" id="PTHR46795">
    <property type="entry name" value="ABC TRANSPORTER PERMEASE-RELATED-RELATED"/>
    <property type="match status" value="1"/>
</dbReference>
<name>A0A7G9G3T7_9FIRM</name>
<dbReference type="Pfam" id="PF02687">
    <property type="entry name" value="FtsX"/>
    <property type="match status" value="1"/>
</dbReference>
<feature type="transmembrane region" description="Helical" evidence="6">
    <location>
        <begin position="124"/>
        <end position="146"/>
    </location>
</feature>
<comment type="similarity">
    <text evidence="6">Belongs to the ABC-4 integral membrane protein family.</text>
</comment>
<feature type="transmembrane region" description="Helical" evidence="6">
    <location>
        <begin position="64"/>
        <end position="88"/>
    </location>
</feature>
<dbReference type="EMBL" id="CP060634">
    <property type="protein sequence ID" value="QNM05469.1"/>
    <property type="molecule type" value="Genomic_DNA"/>
</dbReference>
<feature type="transmembrane region" description="Helical" evidence="6">
    <location>
        <begin position="608"/>
        <end position="632"/>
    </location>
</feature>
<evidence type="ECO:0000259" key="7">
    <source>
        <dbReference type="Pfam" id="PF02687"/>
    </source>
</evidence>
<comment type="subcellular location">
    <subcellularLocation>
        <location evidence="1 6">Cell membrane</location>
        <topology evidence="1 6">Multi-pass membrane protein</topology>
    </subcellularLocation>
</comment>
<feature type="transmembrane region" description="Helical" evidence="6">
    <location>
        <begin position="216"/>
        <end position="233"/>
    </location>
</feature>
<sequence length="674" mass="74851">MRSRKKASKKFFDKLASRNVKRSARDYFIYFFTLTFAVCLFYTFNSIKAQFGILGIPDTLNYLAASQAAVAAVSAVSCVIIGFLVAYANNFLMRRRKKEFGVYFVLGMDRKDVGRLLMKETGKIGAASLVSGLLLGIFASQGLSMITARLAGAGLTSYHFVFSPAAMGAAVIFFAVTFACVHIFNVHQIKKMKLIELLYAERKNEEMPESKKKDGLITLLSILLMAAGYFVIFKWAGSFFMISILAGGGLIASGTILFFLSAASAVMRFLKRKKRFYYRGLNMFDVNQLGSRLKTAGVSVAVVCILMFLAVSAMGISMGLGQSSIIGKKKLVPYDISIEYTFGSEKDKELMAHSILEELKNKNAELTEYLGPTVEFTVYRIGDLKDHELFGPYAQSNKEEKLYGDYLVTVIGLEDYNSILKLQDKETVSLNDDQYALVYNNPDAKKVLERFAEAQEKPMEVGNTLLTLKKGAIYETTLNNQNVFADTGVLLVPQKAAENSKPYMKISNSMYKGNENNAYTALKKDMLDVNIFNYRSKTDLLVELMSNQLTDIYVGNYLGITFLVTAGAVLALQQLTQSSENVKRYKLLSELGAGEREMKKSLLTQMKVYFGLPFAVAAVHSVFVIAGVYQVIPYLTAGTIMQNVLFGAGLAAGIYMVYFMTTYAGSRQILKLYL</sequence>
<evidence type="ECO:0000256" key="2">
    <source>
        <dbReference type="ARBA" id="ARBA00022475"/>
    </source>
</evidence>
<feature type="transmembrane region" description="Helical" evidence="6">
    <location>
        <begin position="158"/>
        <end position="184"/>
    </location>
</feature>
<evidence type="ECO:0000256" key="1">
    <source>
        <dbReference type="ARBA" id="ARBA00004651"/>
    </source>
</evidence>
<dbReference type="KEGG" id="qdo:H9Q78_13725"/>
<gene>
    <name evidence="8" type="ORF">H9Q78_13725</name>
</gene>
<dbReference type="RefSeq" id="WP_249302507.1">
    <property type="nucleotide sequence ID" value="NZ_CP060634.1"/>
</dbReference>
<evidence type="ECO:0000256" key="5">
    <source>
        <dbReference type="ARBA" id="ARBA00023136"/>
    </source>
</evidence>
<feature type="domain" description="ABC3 transporter permease C-terminal" evidence="7">
    <location>
        <begin position="72"/>
        <end position="192"/>
    </location>
</feature>
<organism evidence="8 9">
    <name type="scientific">Qiania dongpingensis</name>
    <dbReference type="NCBI Taxonomy" id="2763669"/>
    <lineage>
        <taxon>Bacteria</taxon>
        <taxon>Bacillati</taxon>
        <taxon>Bacillota</taxon>
        <taxon>Clostridia</taxon>
        <taxon>Lachnospirales</taxon>
        <taxon>Lachnospiraceae</taxon>
        <taxon>Qiania</taxon>
    </lineage>
</organism>
<dbReference type="Proteomes" id="UP000515823">
    <property type="component" value="Chromosome"/>
</dbReference>
<feature type="transmembrane region" description="Helical" evidence="6">
    <location>
        <begin position="27"/>
        <end position="44"/>
    </location>
</feature>
<evidence type="ECO:0000256" key="6">
    <source>
        <dbReference type="PIRNR" id="PIRNR018968"/>
    </source>
</evidence>
<protein>
    <submittedName>
        <fullName evidence="8">ABC transporter permease</fullName>
    </submittedName>
</protein>
<dbReference type="InterPro" id="IPR052536">
    <property type="entry name" value="ABC-4_Integral_Memb_Prot"/>
</dbReference>
<evidence type="ECO:0000256" key="3">
    <source>
        <dbReference type="ARBA" id="ARBA00022692"/>
    </source>
</evidence>
<keyword evidence="9" id="KW-1185">Reference proteome</keyword>
<dbReference type="PANTHER" id="PTHR46795:SF3">
    <property type="entry name" value="ABC TRANSPORTER PERMEASE"/>
    <property type="match status" value="1"/>
</dbReference>
<keyword evidence="4 6" id="KW-1133">Transmembrane helix</keyword>
<keyword evidence="2 6" id="KW-1003">Cell membrane</keyword>
<proteinExistence type="inferred from homology"/>
<keyword evidence="5 6" id="KW-0472">Membrane</keyword>
<keyword evidence="6" id="KW-0813">Transport</keyword>
<dbReference type="InterPro" id="IPR027022">
    <property type="entry name" value="ABC_permease_BceB-typ"/>
</dbReference>
<feature type="transmembrane region" description="Helical" evidence="6">
    <location>
        <begin position="239"/>
        <end position="270"/>
    </location>
</feature>
<feature type="transmembrane region" description="Helical" evidence="6">
    <location>
        <begin position="644"/>
        <end position="664"/>
    </location>
</feature>
<feature type="transmembrane region" description="Helical" evidence="6">
    <location>
        <begin position="554"/>
        <end position="576"/>
    </location>
</feature>
<evidence type="ECO:0000313" key="9">
    <source>
        <dbReference type="Proteomes" id="UP000515823"/>
    </source>
</evidence>
<evidence type="ECO:0000256" key="4">
    <source>
        <dbReference type="ARBA" id="ARBA00022989"/>
    </source>
</evidence>
<accession>A0A7G9G3T7</accession>
<dbReference type="InterPro" id="IPR003838">
    <property type="entry name" value="ABC3_permease_C"/>
</dbReference>